<feature type="region of interest" description="Disordered" evidence="1">
    <location>
        <begin position="1"/>
        <end position="24"/>
    </location>
</feature>
<evidence type="ECO:0000313" key="3">
    <source>
        <dbReference type="Proteomes" id="UP000820669"/>
    </source>
</evidence>
<accession>A0ABX1SHP3</accession>
<name>A0ABX1SHP3_9PSEU</name>
<comment type="caution">
    <text evidence="2">The sequence shown here is derived from an EMBL/GenBank/DDBJ whole genome shotgun (WGS) entry which is preliminary data.</text>
</comment>
<evidence type="ECO:0000313" key="2">
    <source>
        <dbReference type="EMBL" id="NMH99993.1"/>
    </source>
</evidence>
<dbReference type="Proteomes" id="UP000820669">
    <property type="component" value="Unassembled WGS sequence"/>
</dbReference>
<sequence>MTQQQIPADQARPETWPLTRSSSGLPAPELLTRYLDARGTLRLHLHGIGEPLTHAEGREHALRELRYGAALRDELDNLWFGRWDAAWAALCAGAEFAMVAAAMDVSTEALRAGLVEWADRQRGVRERHPTLGIGEEQYREVLRLIGEWA</sequence>
<organism evidence="2 3">
    <name type="scientific">Pseudonocardia acidicola</name>
    <dbReference type="NCBI Taxonomy" id="2724939"/>
    <lineage>
        <taxon>Bacteria</taxon>
        <taxon>Bacillati</taxon>
        <taxon>Actinomycetota</taxon>
        <taxon>Actinomycetes</taxon>
        <taxon>Pseudonocardiales</taxon>
        <taxon>Pseudonocardiaceae</taxon>
        <taxon>Pseudonocardia</taxon>
    </lineage>
</organism>
<keyword evidence="3" id="KW-1185">Reference proteome</keyword>
<reference evidence="2 3" key="1">
    <citation type="submission" date="2020-04" db="EMBL/GenBank/DDBJ databases">
        <authorList>
            <person name="Klaysubun C."/>
            <person name="Duangmal K."/>
            <person name="Lipun K."/>
        </authorList>
    </citation>
    <scope>NUCLEOTIDE SEQUENCE [LARGE SCALE GENOMIC DNA]</scope>
    <source>
        <strain evidence="2 3">K10HN5</strain>
    </source>
</reference>
<protein>
    <submittedName>
        <fullName evidence="2">Uncharacterized protein</fullName>
    </submittedName>
</protein>
<dbReference type="EMBL" id="JAAXLA010000046">
    <property type="protein sequence ID" value="NMH99993.1"/>
    <property type="molecule type" value="Genomic_DNA"/>
</dbReference>
<evidence type="ECO:0000256" key="1">
    <source>
        <dbReference type="SAM" id="MobiDB-lite"/>
    </source>
</evidence>
<gene>
    <name evidence="2" type="ORF">HF526_22170</name>
</gene>
<dbReference type="RefSeq" id="WP_169383471.1">
    <property type="nucleotide sequence ID" value="NZ_JAAXLA010000046.1"/>
</dbReference>
<proteinExistence type="predicted"/>